<dbReference type="InterPro" id="IPR001763">
    <property type="entry name" value="Rhodanese-like_dom"/>
</dbReference>
<evidence type="ECO:0000313" key="4">
    <source>
        <dbReference type="EMBL" id="GAO43902.1"/>
    </source>
</evidence>
<dbReference type="PROSITE" id="PS50206">
    <property type="entry name" value="RHODANESE_3"/>
    <property type="match status" value="1"/>
</dbReference>
<feature type="signal peptide" evidence="1">
    <location>
        <begin position="1"/>
        <end position="24"/>
    </location>
</feature>
<dbReference type="Pfam" id="PF00581">
    <property type="entry name" value="Rhodanese"/>
    <property type="match status" value="1"/>
</dbReference>
<dbReference type="PROSITE" id="PS51352">
    <property type="entry name" value="THIOREDOXIN_2"/>
    <property type="match status" value="1"/>
</dbReference>
<dbReference type="CDD" id="cd00158">
    <property type="entry name" value="RHOD"/>
    <property type="match status" value="1"/>
</dbReference>
<feature type="domain" description="Rhodanese" evidence="2">
    <location>
        <begin position="47"/>
        <end position="133"/>
    </location>
</feature>
<feature type="chain" id="PRO_5002429854" evidence="1">
    <location>
        <begin position="25"/>
        <end position="238"/>
    </location>
</feature>
<accession>A0A0E9N1K9</accession>
<protein>
    <submittedName>
        <fullName evidence="4">Putative thioredoxin</fullName>
    </submittedName>
</protein>
<dbReference type="Pfam" id="PF00085">
    <property type="entry name" value="Thioredoxin"/>
    <property type="match status" value="1"/>
</dbReference>
<name>A0A0E9N1K9_9BACT</name>
<evidence type="ECO:0000313" key="5">
    <source>
        <dbReference type="Proteomes" id="UP000033121"/>
    </source>
</evidence>
<dbReference type="GO" id="GO:0045454">
    <property type="term" value="P:cell redox homeostasis"/>
    <property type="evidence" value="ECO:0007669"/>
    <property type="project" value="TreeGrafter"/>
</dbReference>
<evidence type="ECO:0000259" key="2">
    <source>
        <dbReference type="PROSITE" id="PS50206"/>
    </source>
</evidence>
<evidence type="ECO:0000256" key="1">
    <source>
        <dbReference type="SAM" id="SignalP"/>
    </source>
</evidence>
<dbReference type="SUPFAM" id="SSF52833">
    <property type="entry name" value="Thioredoxin-like"/>
    <property type="match status" value="1"/>
</dbReference>
<dbReference type="EMBL" id="BBWV01000002">
    <property type="protein sequence ID" value="GAO43902.1"/>
    <property type="molecule type" value="Genomic_DNA"/>
</dbReference>
<dbReference type="CDD" id="cd02947">
    <property type="entry name" value="TRX_family"/>
    <property type="match status" value="1"/>
</dbReference>
<dbReference type="RefSeq" id="WP_052955832.1">
    <property type="nucleotide sequence ID" value="NZ_BBWV01000002.1"/>
</dbReference>
<evidence type="ECO:0000259" key="3">
    <source>
        <dbReference type="PROSITE" id="PS51352"/>
    </source>
</evidence>
<sequence>MKALIIPARRACYLFLCLFVFGLAACGQQGEALQPAAFSDKLADSLVQLLDVRTAAEYQGGHLRNAMQADWNMPQEYARRISFLDKSRPVLVYCLSGGRSHEAALQLKQKGFTVFELKGGISAWKKSGLPVEGQSPQQAMSQELFNKAISGDQYVLVDFGAPWCPPCRKMAPVLDSLVKEKAGVFTLLQLDAGQETELAKQLKVEALPHFFLYKEGKLVWEQQGLVDLNTLKALFSSF</sequence>
<proteinExistence type="predicted"/>
<organism evidence="4 5">
    <name type="scientific">Flavihumibacter petaseus NBRC 106054</name>
    <dbReference type="NCBI Taxonomy" id="1220578"/>
    <lineage>
        <taxon>Bacteria</taxon>
        <taxon>Pseudomonadati</taxon>
        <taxon>Bacteroidota</taxon>
        <taxon>Chitinophagia</taxon>
        <taxon>Chitinophagales</taxon>
        <taxon>Chitinophagaceae</taxon>
        <taxon>Flavihumibacter</taxon>
    </lineage>
</organism>
<keyword evidence="1" id="KW-0732">Signal</keyword>
<comment type="caution">
    <text evidence="4">The sequence shown here is derived from an EMBL/GenBank/DDBJ whole genome shotgun (WGS) entry which is preliminary data.</text>
</comment>
<dbReference type="AlphaFoldDB" id="A0A0E9N1K9"/>
<gene>
    <name evidence="4" type="ORF">FPE01S_02_10080</name>
</gene>
<dbReference type="PANTHER" id="PTHR43601">
    <property type="entry name" value="THIOREDOXIN, MITOCHONDRIAL"/>
    <property type="match status" value="1"/>
</dbReference>
<dbReference type="Gene3D" id="3.40.250.10">
    <property type="entry name" value="Rhodanese-like domain"/>
    <property type="match status" value="1"/>
</dbReference>
<dbReference type="InterPro" id="IPR013766">
    <property type="entry name" value="Thioredoxin_domain"/>
</dbReference>
<reference evidence="4 5" key="1">
    <citation type="submission" date="2015-04" db="EMBL/GenBank/DDBJ databases">
        <title>Whole genome shotgun sequence of Flavihumibacter petaseus NBRC 106054.</title>
        <authorList>
            <person name="Miyazawa S."/>
            <person name="Hosoyama A."/>
            <person name="Hashimoto M."/>
            <person name="Noguchi M."/>
            <person name="Tsuchikane K."/>
            <person name="Ohji S."/>
            <person name="Yamazoe A."/>
            <person name="Ichikawa N."/>
            <person name="Kimura A."/>
            <person name="Fujita N."/>
        </authorList>
    </citation>
    <scope>NUCLEOTIDE SEQUENCE [LARGE SCALE GENOMIC DNA]</scope>
    <source>
        <strain evidence="4 5">NBRC 106054</strain>
    </source>
</reference>
<dbReference type="SMART" id="SM00450">
    <property type="entry name" value="RHOD"/>
    <property type="match status" value="1"/>
</dbReference>
<dbReference type="SUPFAM" id="SSF52821">
    <property type="entry name" value="Rhodanese/Cell cycle control phosphatase"/>
    <property type="match status" value="1"/>
</dbReference>
<dbReference type="Proteomes" id="UP000033121">
    <property type="component" value="Unassembled WGS sequence"/>
</dbReference>
<dbReference type="InterPro" id="IPR036873">
    <property type="entry name" value="Rhodanese-like_dom_sf"/>
</dbReference>
<keyword evidence="5" id="KW-1185">Reference proteome</keyword>
<dbReference type="PANTHER" id="PTHR43601:SF3">
    <property type="entry name" value="THIOREDOXIN, MITOCHONDRIAL"/>
    <property type="match status" value="1"/>
</dbReference>
<dbReference type="Gene3D" id="3.40.30.10">
    <property type="entry name" value="Glutaredoxin"/>
    <property type="match status" value="1"/>
</dbReference>
<dbReference type="STRING" id="1220578.FPE01S_02_10080"/>
<dbReference type="PROSITE" id="PS51257">
    <property type="entry name" value="PROKAR_LIPOPROTEIN"/>
    <property type="match status" value="1"/>
</dbReference>
<dbReference type="InterPro" id="IPR036249">
    <property type="entry name" value="Thioredoxin-like_sf"/>
</dbReference>
<feature type="domain" description="Thioredoxin" evidence="3">
    <location>
        <begin position="117"/>
        <end position="238"/>
    </location>
</feature>
<dbReference type="OrthoDB" id="9808735at2"/>